<dbReference type="OrthoDB" id="301415at2759"/>
<feature type="chain" id="PRO_5040420217" evidence="2">
    <location>
        <begin position="23"/>
        <end position="219"/>
    </location>
</feature>
<dbReference type="Proteomes" id="UP000800093">
    <property type="component" value="Unassembled WGS sequence"/>
</dbReference>
<protein>
    <submittedName>
        <fullName evidence="3">Uncharacterized protein</fullName>
    </submittedName>
</protein>
<dbReference type="AlphaFoldDB" id="A0A9P4K019"/>
<comment type="caution">
    <text evidence="3">The sequence shown here is derived from an EMBL/GenBank/DDBJ whole genome shotgun (WGS) entry which is preliminary data.</text>
</comment>
<feature type="signal peptide" evidence="2">
    <location>
        <begin position="1"/>
        <end position="22"/>
    </location>
</feature>
<accession>A0A9P4K019</accession>
<reference evidence="4" key="1">
    <citation type="journal article" date="2020" name="Stud. Mycol.">
        <title>101 Dothideomycetes genomes: A test case for predicting lifestyles and emergence of pathogens.</title>
        <authorList>
            <person name="Haridas S."/>
            <person name="Albert R."/>
            <person name="Binder M."/>
            <person name="Bloem J."/>
            <person name="LaButti K."/>
            <person name="Salamov A."/>
            <person name="Andreopoulos B."/>
            <person name="Baker S."/>
            <person name="Barry K."/>
            <person name="Bills G."/>
            <person name="Bluhm B."/>
            <person name="Cannon C."/>
            <person name="Castanera R."/>
            <person name="Culley D."/>
            <person name="Daum C."/>
            <person name="Ezra D."/>
            <person name="Gonzalez J."/>
            <person name="Henrissat B."/>
            <person name="Kuo A."/>
            <person name="Liang C."/>
            <person name="Lipzen A."/>
            <person name="Lutzoni F."/>
            <person name="Magnuson J."/>
            <person name="Mondo S."/>
            <person name="Nolan M."/>
            <person name="Ohm R."/>
            <person name="Pangilinan J."/>
            <person name="Park H.-J."/>
            <person name="Ramirez L."/>
            <person name="Alfaro M."/>
            <person name="Sun H."/>
            <person name="Tritt A."/>
            <person name="Yoshinaga Y."/>
            <person name="Zwiers L.-H."/>
            <person name="Turgeon B."/>
            <person name="Goodwin S."/>
            <person name="Spatafora J."/>
            <person name="Crous P."/>
            <person name="Grigoriev I."/>
        </authorList>
    </citation>
    <scope>NUCLEOTIDE SEQUENCE [LARGE SCALE GENOMIC DNA]</scope>
    <source>
        <strain evidence="4">CBS 304.66</strain>
    </source>
</reference>
<name>A0A9P4K019_9PLEO</name>
<keyword evidence="4" id="KW-1185">Reference proteome</keyword>
<evidence type="ECO:0000313" key="3">
    <source>
        <dbReference type="EMBL" id="KAF2258827.1"/>
    </source>
</evidence>
<organism evidence="3 4">
    <name type="scientific">Lojkania enalia</name>
    <dbReference type="NCBI Taxonomy" id="147567"/>
    <lineage>
        <taxon>Eukaryota</taxon>
        <taxon>Fungi</taxon>
        <taxon>Dikarya</taxon>
        <taxon>Ascomycota</taxon>
        <taxon>Pezizomycotina</taxon>
        <taxon>Dothideomycetes</taxon>
        <taxon>Pleosporomycetidae</taxon>
        <taxon>Pleosporales</taxon>
        <taxon>Pleosporales incertae sedis</taxon>
        <taxon>Lojkania</taxon>
    </lineage>
</organism>
<keyword evidence="2" id="KW-0732">Signal</keyword>
<proteinExistence type="predicted"/>
<feature type="region of interest" description="Disordered" evidence="1">
    <location>
        <begin position="91"/>
        <end position="112"/>
    </location>
</feature>
<gene>
    <name evidence="3" type="ORF">CC78DRAFT_586663</name>
</gene>
<sequence length="219" mass="23799">MVKSYSIRPFILIALIFGITNALTPVQQDYSRSNPSDNDVHLKAGIALTKYLISKERAKSDQGPVVVTMIDFNDDANVNYELGDPSEAATRYSGLPRLHGDQNPKDVLPPDQDRRITDVAISTSGLSVDFGSATETANFVVAMASNGLTKADKAHKAGLTTLVSKLRLSHELKEDESGNFGHAVLAGETIILIVSTVDTFTLLRFAVRREPRDIDLKSA</sequence>
<evidence type="ECO:0000313" key="4">
    <source>
        <dbReference type="Proteomes" id="UP000800093"/>
    </source>
</evidence>
<evidence type="ECO:0000256" key="2">
    <source>
        <dbReference type="SAM" id="SignalP"/>
    </source>
</evidence>
<dbReference type="EMBL" id="ML986736">
    <property type="protein sequence ID" value="KAF2258827.1"/>
    <property type="molecule type" value="Genomic_DNA"/>
</dbReference>
<evidence type="ECO:0000256" key="1">
    <source>
        <dbReference type="SAM" id="MobiDB-lite"/>
    </source>
</evidence>